<comment type="caution">
    <text evidence="1">The sequence shown here is derived from an EMBL/GenBank/DDBJ whole genome shotgun (WGS) entry which is preliminary data.</text>
</comment>
<evidence type="ECO:0000313" key="1">
    <source>
        <dbReference type="EMBL" id="KKL23346.1"/>
    </source>
</evidence>
<accession>A0A0F9E0B2</accession>
<protein>
    <submittedName>
        <fullName evidence="1">Uncharacterized protein</fullName>
    </submittedName>
</protein>
<gene>
    <name evidence="1" type="ORF">LCGC14_2426310</name>
</gene>
<reference evidence="1" key="1">
    <citation type="journal article" date="2015" name="Nature">
        <title>Complex archaea that bridge the gap between prokaryotes and eukaryotes.</title>
        <authorList>
            <person name="Spang A."/>
            <person name="Saw J.H."/>
            <person name="Jorgensen S.L."/>
            <person name="Zaremba-Niedzwiedzka K."/>
            <person name="Martijn J."/>
            <person name="Lind A.E."/>
            <person name="van Eijk R."/>
            <person name="Schleper C."/>
            <person name="Guy L."/>
            <person name="Ettema T.J."/>
        </authorList>
    </citation>
    <scope>NUCLEOTIDE SEQUENCE</scope>
</reference>
<sequence>MAIIPALTPVISDVTLAAAAISVVIKVPSGFEILFLEWENVGSTDTADRDLEMAFNGDNAGTSYDDSWEAFGTASSTTNGVASIVFSSVGDSDALNHKSSGYAVIFNRDGQEKVVIGSSIVRTTSTNAQLGYHMEAKWRTTAGVITSIAFTLASGRDFSVGTRFILRGLRTNKAPALGSKDIVQFIGSYDAGGDATIDFTIPPGYEQLWLFWNECYGSTTRQSFRCRFN</sequence>
<feature type="non-terminal residue" evidence="1">
    <location>
        <position position="229"/>
    </location>
</feature>
<dbReference type="AlphaFoldDB" id="A0A0F9E0B2"/>
<organism evidence="1">
    <name type="scientific">marine sediment metagenome</name>
    <dbReference type="NCBI Taxonomy" id="412755"/>
    <lineage>
        <taxon>unclassified sequences</taxon>
        <taxon>metagenomes</taxon>
        <taxon>ecological metagenomes</taxon>
    </lineage>
</organism>
<name>A0A0F9E0B2_9ZZZZ</name>
<proteinExistence type="predicted"/>
<dbReference type="EMBL" id="LAZR01037008">
    <property type="protein sequence ID" value="KKL23346.1"/>
    <property type="molecule type" value="Genomic_DNA"/>
</dbReference>